<dbReference type="EMBL" id="JACVVK020000800">
    <property type="protein sequence ID" value="KAK7444867.1"/>
    <property type="molecule type" value="Genomic_DNA"/>
</dbReference>
<evidence type="ECO:0000313" key="1">
    <source>
        <dbReference type="EMBL" id="KAK7444867.1"/>
    </source>
</evidence>
<name>A0ABD0J0H7_9CAEN</name>
<organism evidence="1 2">
    <name type="scientific">Batillaria attramentaria</name>
    <dbReference type="NCBI Taxonomy" id="370345"/>
    <lineage>
        <taxon>Eukaryota</taxon>
        <taxon>Metazoa</taxon>
        <taxon>Spiralia</taxon>
        <taxon>Lophotrochozoa</taxon>
        <taxon>Mollusca</taxon>
        <taxon>Gastropoda</taxon>
        <taxon>Caenogastropoda</taxon>
        <taxon>Sorbeoconcha</taxon>
        <taxon>Cerithioidea</taxon>
        <taxon>Batillariidae</taxon>
        <taxon>Batillaria</taxon>
    </lineage>
</organism>
<dbReference type="Proteomes" id="UP001519460">
    <property type="component" value="Unassembled WGS sequence"/>
</dbReference>
<sequence>MLQPQKIQGRDTDDTLDWRDTKLSLQSHTHFTLTSRVVLFTSVTPQRTQYRDTDDTL</sequence>
<reference evidence="1 2" key="1">
    <citation type="journal article" date="2023" name="Sci. Data">
        <title>Genome assembly of the Korean intertidal mud-creeper Batillaria attramentaria.</title>
        <authorList>
            <person name="Patra A.K."/>
            <person name="Ho P.T."/>
            <person name="Jun S."/>
            <person name="Lee S.J."/>
            <person name="Kim Y."/>
            <person name="Won Y.J."/>
        </authorList>
    </citation>
    <scope>NUCLEOTIDE SEQUENCE [LARGE SCALE GENOMIC DNA]</scope>
    <source>
        <strain evidence="1">Wonlab-2016</strain>
    </source>
</reference>
<comment type="caution">
    <text evidence="1">The sequence shown here is derived from an EMBL/GenBank/DDBJ whole genome shotgun (WGS) entry which is preliminary data.</text>
</comment>
<gene>
    <name evidence="1" type="ORF">BaRGS_00040383</name>
</gene>
<protein>
    <submittedName>
        <fullName evidence="1">Uncharacterized protein</fullName>
    </submittedName>
</protein>
<dbReference type="AlphaFoldDB" id="A0ABD0J0H7"/>
<evidence type="ECO:0000313" key="2">
    <source>
        <dbReference type="Proteomes" id="UP001519460"/>
    </source>
</evidence>
<feature type="non-terminal residue" evidence="1">
    <location>
        <position position="57"/>
    </location>
</feature>
<accession>A0ABD0J0H7</accession>
<keyword evidence="2" id="KW-1185">Reference proteome</keyword>
<proteinExistence type="predicted"/>